<reference evidence="11" key="1">
    <citation type="thesis" date="2020" institute="ProQuest LLC" country="789 East Eisenhower Parkway, Ann Arbor, MI, USA">
        <title>Comparative Genomics and Chromosome Evolution.</title>
        <authorList>
            <person name="Mudd A.B."/>
        </authorList>
    </citation>
    <scope>NUCLEOTIDE SEQUENCE</scope>
    <source>
        <strain evidence="11">1538</strain>
        <tissue evidence="11">Blood</tissue>
    </source>
</reference>
<feature type="domain" description="G-protein coupled receptors family 1 profile" evidence="10">
    <location>
        <begin position="44"/>
        <end position="293"/>
    </location>
</feature>
<keyword evidence="9" id="KW-0716">Sensory transduction</keyword>
<evidence type="ECO:0000256" key="6">
    <source>
        <dbReference type="ARBA" id="ARBA00023170"/>
    </source>
</evidence>
<keyword evidence="6 8" id="KW-0675">Receptor</keyword>
<dbReference type="FunFam" id="1.20.1070.10:FF:000003">
    <property type="entry name" value="Olfactory receptor"/>
    <property type="match status" value="1"/>
</dbReference>
<keyword evidence="12" id="KW-1185">Reference proteome</keyword>
<dbReference type="InterPro" id="IPR017452">
    <property type="entry name" value="GPCR_Rhodpsn_7TM"/>
</dbReference>
<evidence type="ECO:0000256" key="7">
    <source>
        <dbReference type="ARBA" id="ARBA00023224"/>
    </source>
</evidence>
<feature type="transmembrane region" description="Helical" evidence="9">
    <location>
        <begin position="204"/>
        <end position="229"/>
    </location>
</feature>
<dbReference type="GO" id="GO:0005886">
    <property type="term" value="C:plasma membrane"/>
    <property type="evidence" value="ECO:0007669"/>
    <property type="project" value="UniProtKB-SubCell"/>
</dbReference>
<evidence type="ECO:0000313" key="11">
    <source>
        <dbReference type="EMBL" id="DBA29722.1"/>
    </source>
</evidence>
<comment type="similarity">
    <text evidence="8">Belongs to the G-protein coupled receptor 1 family.</text>
</comment>
<feature type="transmembrane region" description="Helical" evidence="9">
    <location>
        <begin position="62"/>
        <end position="80"/>
    </location>
</feature>
<keyword evidence="5 9" id="KW-0472">Membrane</keyword>
<evidence type="ECO:0000256" key="5">
    <source>
        <dbReference type="ARBA" id="ARBA00023136"/>
    </source>
</evidence>
<dbReference type="PROSITE" id="PS50262">
    <property type="entry name" value="G_PROTEIN_RECEP_F1_2"/>
    <property type="match status" value="1"/>
</dbReference>
<keyword evidence="7 8" id="KW-0807">Transducer</keyword>
<comment type="caution">
    <text evidence="11">The sequence shown here is derived from an EMBL/GenBank/DDBJ whole genome shotgun (WGS) entry which is preliminary data.</text>
</comment>
<protein>
    <recommendedName>
        <fullName evidence="9">Olfactory receptor</fullName>
    </recommendedName>
</protein>
<dbReference type="GO" id="GO:0004930">
    <property type="term" value="F:G protein-coupled receptor activity"/>
    <property type="evidence" value="ECO:0007669"/>
    <property type="project" value="UniProtKB-KW"/>
</dbReference>
<evidence type="ECO:0000256" key="2">
    <source>
        <dbReference type="ARBA" id="ARBA00022692"/>
    </source>
</evidence>
<name>A0AAV3B3L2_PYXAD</name>
<dbReference type="PRINTS" id="PR00245">
    <property type="entry name" value="OLFACTORYR"/>
</dbReference>
<evidence type="ECO:0000256" key="4">
    <source>
        <dbReference type="ARBA" id="ARBA00023040"/>
    </source>
</evidence>
<dbReference type="PRINTS" id="PR00237">
    <property type="entry name" value="GPCRRHODOPSN"/>
</dbReference>
<comment type="subcellular location">
    <subcellularLocation>
        <location evidence="9">Cell membrane</location>
        <topology evidence="9">Multi-pass membrane protein</topology>
    </subcellularLocation>
    <subcellularLocation>
        <location evidence="1">Membrane</location>
        <topology evidence="1">Multi-pass membrane protein</topology>
    </subcellularLocation>
</comment>
<dbReference type="PANTHER" id="PTHR48018">
    <property type="entry name" value="OLFACTORY RECEPTOR"/>
    <property type="match status" value="1"/>
</dbReference>
<feature type="transmembrane region" description="Helical" evidence="9">
    <location>
        <begin position="145"/>
        <end position="171"/>
    </location>
</feature>
<dbReference type="Gene3D" id="1.20.1070.10">
    <property type="entry name" value="Rhodopsin 7-helix transmembrane proteins"/>
    <property type="match status" value="1"/>
</dbReference>
<keyword evidence="9" id="KW-1003">Cell membrane</keyword>
<evidence type="ECO:0000313" key="12">
    <source>
        <dbReference type="Proteomes" id="UP001181693"/>
    </source>
</evidence>
<sequence>MEIKGYQNRTQVTVFEFSGLSDDNELVPILIVFLLLVYVVTILGNLGMISLVYTFSSLHTPMYFFLCSLSLADLFYSSVITPNTLFQLLSLKKSISFFGCALQLYFFCALASTETLLLSTMSYDRYVAICYPFHYNLIMTKKKSFGLIILCYSLCFMQSFAHTCCVFSLPFCGPNLIDHFYCDIPPLLKLSCSNPLHCTMVTGILVVIYGIYTFTTISLSYAFIFLSIFRMTSSNGRLKAFSTCSSHIICLSTFFTTVFFVYLGPHSGVFELQDKMASVFYTTVPPMLNPLIYSLRNQEVKQILIQAIKKSLNRTPPQ</sequence>
<dbReference type="AlphaFoldDB" id="A0AAV3B3L2"/>
<dbReference type="SUPFAM" id="SSF81321">
    <property type="entry name" value="Family A G protein-coupled receptor-like"/>
    <property type="match status" value="1"/>
</dbReference>
<keyword evidence="3 9" id="KW-1133">Transmembrane helix</keyword>
<dbReference type="InterPro" id="IPR000276">
    <property type="entry name" value="GPCR_Rhodpsn"/>
</dbReference>
<feature type="transmembrane region" description="Helical" evidence="9">
    <location>
        <begin position="95"/>
        <end position="118"/>
    </location>
</feature>
<keyword evidence="9" id="KW-0552">Olfaction</keyword>
<evidence type="ECO:0000256" key="9">
    <source>
        <dbReference type="RuleBase" id="RU363047"/>
    </source>
</evidence>
<feature type="transmembrane region" description="Helical" evidence="9">
    <location>
        <begin position="26"/>
        <end position="55"/>
    </location>
</feature>
<organism evidence="11 12">
    <name type="scientific">Pyxicephalus adspersus</name>
    <name type="common">African bullfrog</name>
    <dbReference type="NCBI Taxonomy" id="30357"/>
    <lineage>
        <taxon>Eukaryota</taxon>
        <taxon>Metazoa</taxon>
        <taxon>Chordata</taxon>
        <taxon>Craniata</taxon>
        <taxon>Vertebrata</taxon>
        <taxon>Euteleostomi</taxon>
        <taxon>Amphibia</taxon>
        <taxon>Batrachia</taxon>
        <taxon>Anura</taxon>
        <taxon>Neobatrachia</taxon>
        <taxon>Ranoidea</taxon>
        <taxon>Pyxicephalidae</taxon>
        <taxon>Pyxicephalinae</taxon>
        <taxon>Pyxicephalus</taxon>
    </lineage>
</organism>
<dbReference type="PROSITE" id="PS00237">
    <property type="entry name" value="G_PROTEIN_RECEP_F1_1"/>
    <property type="match status" value="1"/>
</dbReference>
<evidence type="ECO:0000256" key="1">
    <source>
        <dbReference type="ARBA" id="ARBA00004141"/>
    </source>
</evidence>
<gene>
    <name evidence="11" type="ORF">GDO54_005784</name>
</gene>
<evidence type="ECO:0000256" key="3">
    <source>
        <dbReference type="ARBA" id="ARBA00022989"/>
    </source>
</evidence>
<evidence type="ECO:0000259" key="10">
    <source>
        <dbReference type="PROSITE" id="PS50262"/>
    </source>
</evidence>
<proteinExistence type="inferred from homology"/>
<evidence type="ECO:0000256" key="8">
    <source>
        <dbReference type="RuleBase" id="RU000688"/>
    </source>
</evidence>
<keyword evidence="4 8" id="KW-0297">G-protein coupled receptor</keyword>
<accession>A0AAV3B3L2</accession>
<dbReference type="InterPro" id="IPR000725">
    <property type="entry name" value="Olfact_rcpt"/>
</dbReference>
<feature type="transmembrane region" description="Helical" evidence="9">
    <location>
        <begin position="241"/>
        <end position="264"/>
    </location>
</feature>
<dbReference type="Proteomes" id="UP001181693">
    <property type="component" value="Unassembled WGS sequence"/>
</dbReference>
<dbReference type="Pfam" id="PF13853">
    <property type="entry name" value="7tm_4"/>
    <property type="match status" value="1"/>
</dbReference>
<keyword evidence="2 8" id="KW-0812">Transmembrane</keyword>
<dbReference type="EMBL" id="DYDO01000002">
    <property type="protein sequence ID" value="DBA29722.1"/>
    <property type="molecule type" value="Genomic_DNA"/>
</dbReference>
<dbReference type="GO" id="GO:0004984">
    <property type="term" value="F:olfactory receptor activity"/>
    <property type="evidence" value="ECO:0007669"/>
    <property type="project" value="InterPro"/>
</dbReference>